<proteinExistence type="predicted"/>
<dbReference type="GeneID" id="37175236"/>
<sequence length="60" mass="6691">MTYHLPSYLSRHPPSERSCKWIVCPEGEGRRTALASDGSVSTFCLLSMQLAENCALQTYP</sequence>
<evidence type="ECO:0000313" key="1">
    <source>
        <dbReference type="EMBL" id="RAH84129.1"/>
    </source>
</evidence>
<gene>
    <name evidence="1" type="ORF">BO86DRAFT_387243</name>
</gene>
<keyword evidence="2" id="KW-1185">Reference proteome</keyword>
<organism evidence="1 2">
    <name type="scientific">Aspergillus japonicus CBS 114.51</name>
    <dbReference type="NCBI Taxonomy" id="1448312"/>
    <lineage>
        <taxon>Eukaryota</taxon>
        <taxon>Fungi</taxon>
        <taxon>Dikarya</taxon>
        <taxon>Ascomycota</taxon>
        <taxon>Pezizomycotina</taxon>
        <taxon>Eurotiomycetes</taxon>
        <taxon>Eurotiomycetidae</taxon>
        <taxon>Eurotiales</taxon>
        <taxon>Aspergillaceae</taxon>
        <taxon>Aspergillus</taxon>
        <taxon>Aspergillus subgen. Circumdati</taxon>
    </lineage>
</organism>
<evidence type="ECO:0000313" key="2">
    <source>
        <dbReference type="Proteomes" id="UP000249497"/>
    </source>
</evidence>
<name>A0A8T8X9M8_ASPJA</name>
<protein>
    <submittedName>
        <fullName evidence="1">Uncharacterized protein</fullName>
    </submittedName>
</protein>
<dbReference type="RefSeq" id="XP_025530023.1">
    <property type="nucleotide sequence ID" value="XM_025671544.1"/>
</dbReference>
<dbReference type="EMBL" id="KZ824779">
    <property type="protein sequence ID" value="RAH84129.1"/>
    <property type="molecule type" value="Genomic_DNA"/>
</dbReference>
<reference evidence="1 2" key="1">
    <citation type="submission" date="2018-02" db="EMBL/GenBank/DDBJ databases">
        <title>The genomes of Aspergillus section Nigri reveals drivers in fungal speciation.</title>
        <authorList>
            <consortium name="DOE Joint Genome Institute"/>
            <person name="Vesth T.C."/>
            <person name="Nybo J."/>
            <person name="Theobald S."/>
            <person name="Brandl J."/>
            <person name="Frisvad J.C."/>
            <person name="Nielsen K.F."/>
            <person name="Lyhne E.K."/>
            <person name="Kogle M.E."/>
            <person name="Kuo A."/>
            <person name="Riley R."/>
            <person name="Clum A."/>
            <person name="Nolan M."/>
            <person name="Lipzen A."/>
            <person name="Salamov A."/>
            <person name="Henrissat B."/>
            <person name="Wiebenga A."/>
            <person name="De vries R.P."/>
            <person name="Grigoriev I.V."/>
            <person name="Mortensen U.H."/>
            <person name="Andersen M.R."/>
            <person name="Baker S.E."/>
        </authorList>
    </citation>
    <scope>NUCLEOTIDE SEQUENCE [LARGE SCALE GENOMIC DNA]</scope>
    <source>
        <strain evidence="1 2">CBS 114.51</strain>
    </source>
</reference>
<accession>A0A8T8X9M8</accession>
<dbReference type="AlphaFoldDB" id="A0A8T8X9M8"/>
<dbReference type="Proteomes" id="UP000249497">
    <property type="component" value="Unassembled WGS sequence"/>
</dbReference>